<dbReference type="PANTHER" id="PTHR12460">
    <property type="entry name" value="CYCLIN-DEPENDENT KINASE INHIBITOR-RELATED PROTEIN"/>
    <property type="match status" value="1"/>
</dbReference>
<dbReference type="GO" id="GO:0000993">
    <property type="term" value="F:RNA polymerase II complex binding"/>
    <property type="evidence" value="ECO:0007669"/>
    <property type="project" value="TreeGrafter"/>
</dbReference>
<sequence>MNGSFNGQILVDKLAKLNNSQQSIETLSHWCIFHRNKAKQVVETWERQFHCAPRDRRVSFLYLANDILQNSRRKGMEFISEFWRVLPGALNDVLNNGGEFGRNTVKRLVAIWEERKVFGSRGQILKEELLGRNLENRNRDGKGISYKLKQPGGELLENLISSYEHINSVPVDEETLFGKCQVAISFIDKVDKDYGNNLTPGNGNGSIVGELQMHHGILRECIEQLKAAESSRTTLISLLREALHEQELKIEQVRNQLQVAQSRYEQADIICQKLPAYNIAPPPTDHQNFQESSSVLQESAALTGEKPQTTTATYTPEAPLINPSNLSHHPEAAEDRKTAAAAVVAKLAASTSSAQMLSYVLSSLASEGVITQQPKEEHPPDNKRPKLENAVPSYVPSHPQPPLPLPPFQHPDALQPPPQPPQSSPPPVGHSSPIVQQQAPPPPASLPPLQPPPPPPPPLPATSTTQFMQNAAGSMTGVPYGYGSSPPFPLPGYPMVGGMPPFPIPPNMFPNFPVSDSGGGLFGQPPPLPTAPPPMTKQ</sequence>
<dbReference type="InterPro" id="IPR006569">
    <property type="entry name" value="CID_dom"/>
</dbReference>
<evidence type="ECO:0000313" key="6">
    <source>
        <dbReference type="Proteomes" id="UP000092600"/>
    </source>
</evidence>
<evidence type="ECO:0000256" key="2">
    <source>
        <dbReference type="SAM" id="Coils"/>
    </source>
</evidence>
<organism evidence="5 6">
    <name type="scientific">Ananas comosus</name>
    <name type="common">Pineapple</name>
    <name type="synonym">Ananas ananas</name>
    <dbReference type="NCBI Taxonomy" id="4615"/>
    <lineage>
        <taxon>Eukaryota</taxon>
        <taxon>Viridiplantae</taxon>
        <taxon>Streptophyta</taxon>
        <taxon>Embryophyta</taxon>
        <taxon>Tracheophyta</taxon>
        <taxon>Spermatophyta</taxon>
        <taxon>Magnoliopsida</taxon>
        <taxon>Liliopsida</taxon>
        <taxon>Poales</taxon>
        <taxon>Bromeliaceae</taxon>
        <taxon>Bromelioideae</taxon>
        <taxon>Ananas</taxon>
    </lineage>
</organism>
<feature type="compositionally biased region" description="Basic and acidic residues" evidence="3">
    <location>
        <begin position="374"/>
        <end position="387"/>
    </location>
</feature>
<comment type="caution">
    <text evidence="5">The sequence shown here is derived from an EMBL/GenBank/DDBJ whole genome shotgun (WGS) entry which is preliminary data.</text>
</comment>
<evidence type="ECO:0000256" key="3">
    <source>
        <dbReference type="SAM" id="MobiDB-lite"/>
    </source>
</evidence>
<dbReference type="SMART" id="SM00582">
    <property type="entry name" value="RPR"/>
    <property type="match status" value="1"/>
</dbReference>
<feature type="compositionally biased region" description="Pro residues" evidence="3">
    <location>
        <begin position="398"/>
        <end position="428"/>
    </location>
</feature>
<dbReference type="GO" id="GO:0031124">
    <property type="term" value="P:mRNA 3'-end processing"/>
    <property type="evidence" value="ECO:0007669"/>
    <property type="project" value="TreeGrafter"/>
</dbReference>
<name>A0A199W4H6_ANACO</name>
<dbReference type="FunFam" id="1.25.40.90:FF:000018">
    <property type="entry name" value="ENTH/VHS family protein isoform 1"/>
    <property type="match status" value="1"/>
</dbReference>
<dbReference type="CDD" id="cd16981">
    <property type="entry name" value="CID_RPRD_like"/>
    <property type="match status" value="1"/>
</dbReference>
<gene>
    <name evidence="5" type="ORF">ACMD2_14125</name>
</gene>
<dbReference type="AlphaFoldDB" id="A0A199W4H6"/>
<dbReference type="STRING" id="4615.A0A199W4H6"/>
<evidence type="ECO:0000259" key="4">
    <source>
        <dbReference type="PROSITE" id="PS51391"/>
    </source>
</evidence>
<feature type="region of interest" description="Disordered" evidence="3">
    <location>
        <begin position="283"/>
        <end position="334"/>
    </location>
</feature>
<dbReference type="Pfam" id="PF04818">
    <property type="entry name" value="CID"/>
    <property type="match status" value="1"/>
</dbReference>
<feature type="compositionally biased region" description="Polar residues" evidence="3">
    <location>
        <begin position="285"/>
        <end position="297"/>
    </location>
</feature>
<feature type="compositionally biased region" description="Pro residues" evidence="3">
    <location>
        <begin position="524"/>
        <end position="538"/>
    </location>
</feature>
<dbReference type="EMBL" id="LSRQ01000248">
    <property type="protein sequence ID" value="OAY84214.1"/>
    <property type="molecule type" value="Genomic_DNA"/>
</dbReference>
<keyword evidence="2" id="KW-0175">Coiled coil</keyword>
<evidence type="ECO:0000313" key="5">
    <source>
        <dbReference type="EMBL" id="OAY84214.1"/>
    </source>
</evidence>
<dbReference type="SUPFAM" id="SSF48464">
    <property type="entry name" value="ENTH/VHS domain"/>
    <property type="match status" value="1"/>
</dbReference>
<protein>
    <submittedName>
        <fullName evidence="5">Regulation of nuclear pre-mRNA domain-containing protein 1B</fullName>
    </submittedName>
</protein>
<proteinExistence type="predicted"/>
<dbReference type="Proteomes" id="UP000092600">
    <property type="component" value="Unassembled WGS sequence"/>
</dbReference>
<reference evidence="5 6" key="1">
    <citation type="journal article" date="2016" name="DNA Res.">
        <title>The draft genome of MD-2 pineapple using hybrid error correction of long reads.</title>
        <authorList>
            <person name="Redwan R.M."/>
            <person name="Saidin A."/>
            <person name="Kumar S.V."/>
        </authorList>
    </citation>
    <scope>NUCLEOTIDE SEQUENCE [LARGE SCALE GENOMIC DNA]</scope>
    <source>
        <strain evidence="6">cv. MD2</strain>
        <tissue evidence="5">Leaf</tissue>
    </source>
</reference>
<dbReference type="InterPro" id="IPR008942">
    <property type="entry name" value="ENTH_VHS"/>
</dbReference>
<feature type="region of interest" description="Disordered" evidence="3">
    <location>
        <begin position="371"/>
        <end position="486"/>
    </location>
</feature>
<dbReference type="PROSITE" id="PS51391">
    <property type="entry name" value="CID"/>
    <property type="match status" value="1"/>
</dbReference>
<dbReference type="PANTHER" id="PTHR12460:SF23">
    <property type="entry name" value="ACTIN CYTOSKELETON-REGULATORY COMPLEX PROTEIN PAN1"/>
    <property type="match status" value="1"/>
</dbReference>
<feature type="region of interest" description="Disordered" evidence="3">
    <location>
        <begin position="515"/>
        <end position="538"/>
    </location>
</feature>
<evidence type="ECO:0000256" key="1">
    <source>
        <dbReference type="ARBA" id="ARBA00022664"/>
    </source>
</evidence>
<dbReference type="GO" id="GO:0005634">
    <property type="term" value="C:nucleus"/>
    <property type="evidence" value="ECO:0007669"/>
    <property type="project" value="UniProtKB-ARBA"/>
</dbReference>
<keyword evidence="1" id="KW-0507">mRNA processing</keyword>
<accession>A0A199W4H6</accession>
<feature type="coiled-coil region" evidence="2">
    <location>
        <begin position="236"/>
        <end position="270"/>
    </location>
</feature>
<feature type="domain" description="CID" evidence="4">
    <location>
        <begin position="2"/>
        <end position="134"/>
    </location>
</feature>
<feature type="compositionally biased region" description="Pro residues" evidence="3">
    <location>
        <begin position="439"/>
        <end position="460"/>
    </location>
</feature>
<dbReference type="Gene3D" id="1.25.40.90">
    <property type="match status" value="1"/>
</dbReference>